<organism evidence="1 2">
    <name type="scientific">Prorocentrum cordatum</name>
    <dbReference type="NCBI Taxonomy" id="2364126"/>
    <lineage>
        <taxon>Eukaryota</taxon>
        <taxon>Sar</taxon>
        <taxon>Alveolata</taxon>
        <taxon>Dinophyceae</taxon>
        <taxon>Prorocentrales</taxon>
        <taxon>Prorocentraceae</taxon>
        <taxon>Prorocentrum</taxon>
    </lineage>
</organism>
<sequence>TWRAYHKYCEDNAEWVFTIHRCANLIQKVWRSYHVRRVRMDKAAAMIQKVVRGVRARLRLRNGKSAVAIQRIAKGMIQRRKIAKWQSAGLLLTSMARGGLARRMLRARRAVQRQNVVKIQCWVRMYMAQHRVKRIRDVRNLEQARLRAAVDIQRVFRGYLGRQRYSVARKKYGEDKQKYDAATKIQSMMRRIWASDRVEVVRGKKLEEMSRAATHLRKVWLGIKTRKRYRELLDELAEKVEQAITIQRYVRGFLIRNRMWREAVRQEEELWGALEIQRTWRGYLGRVRWENQYEAVWLREIKAAHLQRVIKGFLARRRVERTKRRIARAEFERARLRFRAAQRIQAMARGALVRRSFQRRFVRCARAVVTIQRFWRGHFLRANLWLEVQHLRATMIQAAVRGFLVRRRRRVVAAKMLCIQNAWRRFKRLPEYKQQRAIREMRERREKALVIQQAFRAHEERKRLTLADASAAAGPPGLGPSGRGALPWRRGVRAVLRRSARARAARAASGPNRAPVLAGLASPPRLFLRRSPAAVPSLAAHPPTPHKH</sequence>
<evidence type="ECO:0000313" key="1">
    <source>
        <dbReference type="EMBL" id="CAK0896782.1"/>
    </source>
</evidence>
<dbReference type="PANTHER" id="PTHR22706">
    <property type="entry name" value="ASSEMBLY FACTOR FOR SPINDLE MICROTUBULES"/>
    <property type="match status" value="1"/>
</dbReference>
<gene>
    <name evidence="1" type="ORF">PCOR1329_LOCUS75147</name>
</gene>
<evidence type="ECO:0000313" key="2">
    <source>
        <dbReference type="Proteomes" id="UP001189429"/>
    </source>
</evidence>
<dbReference type="Gene3D" id="1.20.5.190">
    <property type="match status" value="3"/>
</dbReference>
<dbReference type="Pfam" id="PF00612">
    <property type="entry name" value="IQ"/>
    <property type="match status" value="10"/>
</dbReference>
<dbReference type="SMART" id="SM00015">
    <property type="entry name" value="IQ"/>
    <property type="match status" value="15"/>
</dbReference>
<feature type="non-terminal residue" evidence="1">
    <location>
        <position position="1"/>
    </location>
</feature>
<dbReference type="PROSITE" id="PS50096">
    <property type="entry name" value="IQ"/>
    <property type="match status" value="12"/>
</dbReference>
<dbReference type="InterPro" id="IPR000048">
    <property type="entry name" value="IQ_motif_EF-hand-BS"/>
</dbReference>
<dbReference type="InterPro" id="IPR051185">
    <property type="entry name" value="ASPM"/>
</dbReference>
<reference evidence="1" key="1">
    <citation type="submission" date="2023-10" db="EMBL/GenBank/DDBJ databases">
        <authorList>
            <person name="Chen Y."/>
            <person name="Shah S."/>
            <person name="Dougan E. K."/>
            <person name="Thang M."/>
            <person name="Chan C."/>
        </authorList>
    </citation>
    <scope>NUCLEOTIDE SEQUENCE [LARGE SCALE GENOMIC DNA]</scope>
</reference>
<comment type="caution">
    <text evidence="1">The sequence shown here is derived from an EMBL/GenBank/DDBJ whole genome shotgun (WGS) entry which is preliminary data.</text>
</comment>
<dbReference type="PANTHER" id="PTHR22706:SF2">
    <property type="entry name" value="SFI1 SPINDLE BODY DOMAIN-CONTAINING PROTEIN"/>
    <property type="match status" value="1"/>
</dbReference>
<keyword evidence="2" id="KW-1185">Reference proteome</keyword>
<accession>A0ABN9XFL1</accession>
<name>A0ABN9XFL1_9DINO</name>
<proteinExistence type="predicted"/>
<dbReference type="Proteomes" id="UP001189429">
    <property type="component" value="Unassembled WGS sequence"/>
</dbReference>
<dbReference type="EMBL" id="CAUYUJ010020237">
    <property type="protein sequence ID" value="CAK0896782.1"/>
    <property type="molecule type" value="Genomic_DNA"/>
</dbReference>
<protein>
    <submittedName>
        <fullName evidence="1">Uncharacterized protein</fullName>
    </submittedName>
</protein>